<name>A0A438GJ77_VITVI</name>
<gene>
    <name evidence="1" type="ORF">CK203_054916</name>
</gene>
<dbReference type="EMBL" id="QGNW01000419">
    <property type="protein sequence ID" value="RVW72273.1"/>
    <property type="molecule type" value="Genomic_DNA"/>
</dbReference>
<evidence type="ECO:0000313" key="2">
    <source>
        <dbReference type="Proteomes" id="UP000288805"/>
    </source>
</evidence>
<accession>A0A438GJ77</accession>
<evidence type="ECO:0000313" key="1">
    <source>
        <dbReference type="EMBL" id="RVW72273.1"/>
    </source>
</evidence>
<dbReference type="AlphaFoldDB" id="A0A438GJ77"/>
<comment type="caution">
    <text evidence="1">The sequence shown here is derived from an EMBL/GenBank/DDBJ whole genome shotgun (WGS) entry which is preliminary data.</text>
</comment>
<proteinExistence type="predicted"/>
<protein>
    <submittedName>
        <fullName evidence="1">Uncharacterized protein</fullName>
    </submittedName>
</protein>
<organism evidence="1 2">
    <name type="scientific">Vitis vinifera</name>
    <name type="common">Grape</name>
    <dbReference type="NCBI Taxonomy" id="29760"/>
    <lineage>
        <taxon>Eukaryota</taxon>
        <taxon>Viridiplantae</taxon>
        <taxon>Streptophyta</taxon>
        <taxon>Embryophyta</taxon>
        <taxon>Tracheophyta</taxon>
        <taxon>Spermatophyta</taxon>
        <taxon>Magnoliopsida</taxon>
        <taxon>eudicotyledons</taxon>
        <taxon>Gunneridae</taxon>
        <taxon>Pentapetalae</taxon>
        <taxon>rosids</taxon>
        <taxon>Vitales</taxon>
        <taxon>Vitaceae</taxon>
        <taxon>Viteae</taxon>
        <taxon>Vitis</taxon>
    </lineage>
</organism>
<sequence length="306" mass="34151">MVLDLNLATDDLEFTRCWYLRSGQHLKVWVLMEGPKGLAMKAQPTNIYKSPCVGLKGDLAKVSQEPLRAQPVSLTLVERCKGSSEPWSCCASGEHMLGDDESSCWQVAECQVPALLQDGVLSGNLSPCVHQREPFGGNEGFSKGRTKSLAPWKEQEVGFPTEGNGDVNKPLCVISDEDLIMESPKNQPEDAEWANQEVCSEEGNSGHGSPTRGLWVVEHLSDSSFRKFLIFSKFLGLPMDGNEKEIASLLRKMENRKGRRVSVVKRRPSSTPHFVRELRNLECSVNYCNSSKKERSWSSGWEMLCK</sequence>
<dbReference type="Proteomes" id="UP000288805">
    <property type="component" value="Unassembled WGS sequence"/>
</dbReference>
<reference evidence="1 2" key="1">
    <citation type="journal article" date="2018" name="PLoS Genet.">
        <title>Population sequencing reveals clonal diversity and ancestral inbreeding in the grapevine cultivar Chardonnay.</title>
        <authorList>
            <person name="Roach M.J."/>
            <person name="Johnson D.L."/>
            <person name="Bohlmann J."/>
            <person name="van Vuuren H.J."/>
            <person name="Jones S.J."/>
            <person name="Pretorius I.S."/>
            <person name="Schmidt S.A."/>
            <person name="Borneman A.R."/>
        </authorList>
    </citation>
    <scope>NUCLEOTIDE SEQUENCE [LARGE SCALE GENOMIC DNA]</scope>
    <source>
        <strain evidence="2">cv. Chardonnay</strain>
        <tissue evidence="1">Leaf</tissue>
    </source>
</reference>